<protein>
    <submittedName>
        <fullName evidence="3">Cell entry protein</fullName>
    </submittedName>
</protein>
<dbReference type="GO" id="GO:0016491">
    <property type="term" value="F:oxidoreductase activity"/>
    <property type="evidence" value="ECO:0007669"/>
    <property type="project" value="InterPro"/>
</dbReference>
<gene>
    <name evidence="3" type="ORF">AWU67_07830</name>
</gene>
<evidence type="ECO:0000256" key="1">
    <source>
        <dbReference type="ARBA" id="ARBA00008710"/>
    </source>
</evidence>
<dbReference type="AlphaFoldDB" id="A0A120I0C8"/>
<evidence type="ECO:0000256" key="2">
    <source>
        <dbReference type="ARBA" id="ARBA00049106"/>
    </source>
</evidence>
<proteinExistence type="inferred from homology"/>
<dbReference type="KEGG" id="mvd:AWU67_07830"/>
<dbReference type="EMBL" id="CP014145">
    <property type="protein sequence ID" value="AMB58787.1"/>
    <property type="molecule type" value="Genomic_DNA"/>
</dbReference>
<dbReference type="InterPro" id="IPR012349">
    <property type="entry name" value="Split_barrel_FMN-bd"/>
</dbReference>
<dbReference type="Proteomes" id="UP000058305">
    <property type="component" value="Chromosome"/>
</dbReference>
<dbReference type="NCBIfam" id="TIGR00026">
    <property type="entry name" value="hi_GC_TIGR00026"/>
    <property type="match status" value="1"/>
</dbReference>
<dbReference type="Pfam" id="PF04075">
    <property type="entry name" value="F420H2_quin_red"/>
    <property type="match status" value="1"/>
</dbReference>
<accession>A0A120I0C8</accession>
<dbReference type="OrthoDB" id="8225825at2"/>
<dbReference type="InterPro" id="IPR004378">
    <property type="entry name" value="F420H2_quin_Rdtase"/>
</dbReference>
<organism evidence="3 4">
    <name type="scientific">Microterricola viridarii</name>
    <dbReference type="NCBI Taxonomy" id="412690"/>
    <lineage>
        <taxon>Bacteria</taxon>
        <taxon>Bacillati</taxon>
        <taxon>Actinomycetota</taxon>
        <taxon>Actinomycetes</taxon>
        <taxon>Micrococcales</taxon>
        <taxon>Microbacteriaceae</taxon>
        <taxon>Microterricola</taxon>
    </lineage>
</organism>
<dbReference type="PANTHER" id="PTHR39428:SF1">
    <property type="entry name" value="F420H(2)-DEPENDENT QUINONE REDUCTASE RV1261C"/>
    <property type="match status" value="1"/>
</dbReference>
<reference evidence="3 4" key="1">
    <citation type="journal article" date="2016" name="J. Biotechnol.">
        <title>First complete genome sequence of a species in the genus Microterricola, an extremophilic cold active enzyme producing bacterial strain ERGS5:02 isolated from Sikkim Himalaya.</title>
        <authorList>
            <person name="Himanshu"/>
            <person name="Swarnkar M.K."/>
            <person name="Singh D."/>
            <person name="Kumar R."/>
        </authorList>
    </citation>
    <scope>NUCLEOTIDE SEQUENCE [LARGE SCALE GENOMIC DNA]</scope>
    <source>
        <strain evidence="3 4">ERGS5:02</strain>
    </source>
</reference>
<dbReference type="GO" id="GO:0070967">
    <property type="term" value="F:coenzyme F420 binding"/>
    <property type="evidence" value="ECO:0007669"/>
    <property type="project" value="TreeGrafter"/>
</dbReference>
<comment type="similarity">
    <text evidence="1">Belongs to the F420H(2)-dependent quinone reductase family.</text>
</comment>
<evidence type="ECO:0000313" key="4">
    <source>
        <dbReference type="Proteomes" id="UP000058305"/>
    </source>
</evidence>
<reference evidence="4" key="2">
    <citation type="submission" date="2016-01" db="EMBL/GenBank/DDBJ databases">
        <title>First complete genome sequence of a species in the genus Microterricola, an extremophilic cold active enzyme producing strain ERGS5:02 isolated from Sikkim Himalaya.</title>
        <authorList>
            <person name="Kumar R."/>
            <person name="Singh D."/>
            <person name="Swarnkar M.K."/>
        </authorList>
    </citation>
    <scope>NUCLEOTIDE SEQUENCE [LARGE SCALE GENOMIC DNA]</scope>
    <source>
        <strain evidence="4">ERGS5:02</strain>
    </source>
</reference>
<dbReference type="Gene3D" id="2.30.110.10">
    <property type="entry name" value="Electron Transport, Fmn-binding Protein, Chain A"/>
    <property type="match status" value="1"/>
</dbReference>
<dbReference type="RefSeq" id="WP_067227601.1">
    <property type="nucleotide sequence ID" value="NZ_CP014145.1"/>
</dbReference>
<sequence>MSERRQDWTQTIIDEFRANNGTVSTAGFGRRLVLMHQRGAHSGIERVTPVTGIHRDDNTWLVAASRSGSPQNPGWYYNLLAHPDLTIETPDDGTVQVHARELPRAERDAAWPLFVAANPAFAGYEQLTTRVIPVLALERHTVTG</sequence>
<dbReference type="GO" id="GO:0005886">
    <property type="term" value="C:plasma membrane"/>
    <property type="evidence" value="ECO:0007669"/>
    <property type="project" value="TreeGrafter"/>
</dbReference>
<name>A0A120I0C8_9MICO</name>
<keyword evidence="4" id="KW-1185">Reference proteome</keyword>
<comment type="catalytic activity">
    <reaction evidence="2">
        <text>oxidized coenzyme F420-(gamma-L-Glu)(n) + a quinol + H(+) = reduced coenzyme F420-(gamma-L-Glu)(n) + a quinone</text>
        <dbReference type="Rhea" id="RHEA:39663"/>
        <dbReference type="Rhea" id="RHEA-COMP:12939"/>
        <dbReference type="Rhea" id="RHEA-COMP:14378"/>
        <dbReference type="ChEBI" id="CHEBI:15378"/>
        <dbReference type="ChEBI" id="CHEBI:24646"/>
        <dbReference type="ChEBI" id="CHEBI:132124"/>
        <dbReference type="ChEBI" id="CHEBI:133980"/>
        <dbReference type="ChEBI" id="CHEBI:139511"/>
    </reaction>
</comment>
<evidence type="ECO:0000313" key="3">
    <source>
        <dbReference type="EMBL" id="AMB58787.1"/>
    </source>
</evidence>
<dbReference type="PANTHER" id="PTHR39428">
    <property type="entry name" value="F420H(2)-DEPENDENT QUINONE REDUCTASE RV1261C"/>
    <property type="match status" value="1"/>
</dbReference>